<evidence type="ECO:0000256" key="1">
    <source>
        <dbReference type="SAM" id="MobiDB-lite"/>
    </source>
</evidence>
<feature type="region of interest" description="Disordered" evidence="1">
    <location>
        <begin position="151"/>
        <end position="175"/>
    </location>
</feature>
<keyword evidence="3" id="KW-1185">Reference proteome</keyword>
<evidence type="ECO:0000313" key="3">
    <source>
        <dbReference type="Proteomes" id="UP000735302"/>
    </source>
</evidence>
<comment type="caution">
    <text evidence="2">The sequence shown here is derived from an EMBL/GenBank/DDBJ whole genome shotgun (WGS) entry which is preliminary data.</text>
</comment>
<proteinExistence type="predicted"/>
<dbReference type="EMBL" id="BLXT01000621">
    <property type="protein sequence ID" value="GFN78910.1"/>
    <property type="molecule type" value="Genomic_DNA"/>
</dbReference>
<dbReference type="AlphaFoldDB" id="A0AAV3Y920"/>
<gene>
    <name evidence="2" type="ORF">PoB_000541600</name>
</gene>
<accession>A0AAV3Y920</accession>
<sequence>MHLSSNELIGHSINDIVIFKGFCHFARAAISSLKRFDNGFPRFFARHLKKQVFDIKLDIPILAWVFHRGTLRAERLTGFGSVGDVEYRSSPVNVKARYRFARFCSNEGSLTFGIRHIALSKMALGVRSVIDLAQFCIVVNFVSVMPSKGVGGGSVDSEPALRSAGSPSIAGTEPRHRYPGLSEGLKALRSTCCGAVMHKNLNSTK</sequence>
<protein>
    <submittedName>
        <fullName evidence="2">Uncharacterized protein</fullName>
    </submittedName>
</protein>
<organism evidence="2 3">
    <name type="scientific">Plakobranchus ocellatus</name>
    <dbReference type="NCBI Taxonomy" id="259542"/>
    <lineage>
        <taxon>Eukaryota</taxon>
        <taxon>Metazoa</taxon>
        <taxon>Spiralia</taxon>
        <taxon>Lophotrochozoa</taxon>
        <taxon>Mollusca</taxon>
        <taxon>Gastropoda</taxon>
        <taxon>Heterobranchia</taxon>
        <taxon>Euthyneura</taxon>
        <taxon>Panpulmonata</taxon>
        <taxon>Sacoglossa</taxon>
        <taxon>Placobranchoidea</taxon>
        <taxon>Plakobranchidae</taxon>
        <taxon>Plakobranchus</taxon>
    </lineage>
</organism>
<evidence type="ECO:0000313" key="2">
    <source>
        <dbReference type="EMBL" id="GFN78910.1"/>
    </source>
</evidence>
<reference evidence="2 3" key="1">
    <citation type="journal article" date="2021" name="Elife">
        <title>Chloroplast acquisition without the gene transfer in kleptoplastic sea slugs, Plakobranchus ocellatus.</title>
        <authorList>
            <person name="Maeda T."/>
            <person name="Takahashi S."/>
            <person name="Yoshida T."/>
            <person name="Shimamura S."/>
            <person name="Takaki Y."/>
            <person name="Nagai Y."/>
            <person name="Toyoda A."/>
            <person name="Suzuki Y."/>
            <person name="Arimoto A."/>
            <person name="Ishii H."/>
            <person name="Satoh N."/>
            <person name="Nishiyama T."/>
            <person name="Hasebe M."/>
            <person name="Maruyama T."/>
            <person name="Minagawa J."/>
            <person name="Obokata J."/>
            <person name="Shigenobu S."/>
        </authorList>
    </citation>
    <scope>NUCLEOTIDE SEQUENCE [LARGE SCALE GENOMIC DNA]</scope>
</reference>
<name>A0AAV3Y920_9GAST</name>
<dbReference type="Proteomes" id="UP000735302">
    <property type="component" value="Unassembled WGS sequence"/>
</dbReference>